<dbReference type="OrthoDB" id="1695052at2"/>
<dbReference type="Pfam" id="PF13786">
    <property type="entry name" value="DUF4179"/>
    <property type="match status" value="1"/>
</dbReference>
<comment type="caution">
    <text evidence="4">The sequence shown here is derived from an EMBL/GenBank/DDBJ whole genome shotgun (WGS) entry which is preliminary data.</text>
</comment>
<keyword evidence="5" id="KW-1185">Reference proteome</keyword>
<keyword evidence="1" id="KW-0472">Membrane</keyword>
<dbReference type="InterPro" id="IPR025436">
    <property type="entry name" value="DUF4179"/>
</dbReference>
<evidence type="ECO:0000256" key="1">
    <source>
        <dbReference type="SAM" id="Phobius"/>
    </source>
</evidence>
<dbReference type="Gene3D" id="2.60.40.1640">
    <property type="entry name" value="Conserved domain protein"/>
    <property type="match status" value="1"/>
</dbReference>
<dbReference type="STRING" id="29341.RSJ17_18780"/>
<keyword evidence="1" id="KW-0812">Transmembrane</keyword>
<evidence type="ECO:0000259" key="3">
    <source>
        <dbReference type="Pfam" id="PF18705"/>
    </source>
</evidence>
<feature type="domain" description="DUF4179" evidence="2">
    <location>
        <begin position="44"/>
        <end position="132"/>
    </location>
</feature>
<dbReference type="AlphaFoldDB" id="A0A0C1QZL7"/>
<feature type="domain" description="DUF5643" evidence="3">
    <location>
        <begin position="228"/>
        <end position="337"/>
    </location>
</feature>
<dbReference type="Pfam" id="PF18705">
    <property type="entry name" value="DUF5643"/>
    <property type="match status" value="1"/>
</dbReference>
<keyword evidence="1" id="KW-1133">Transmembrane helix</keyword>
<feature type="transmembrane region" description="Helical" evidence="1">
    <location>
        <begin position="51"/>
        <end position="70"/>
    </location>
</feature>
<sequence length="339" mass="37874">MAKNIYDMLNDNSINLEELEREGFNDIEKRRIKKKFKKTVHKNKNKKNKGVAVAVAAGVLAVTLFGTNIGNEAIAKIRLMAFDIGNYLGTNKDLSDYKTIVGKTITKDGVTIQLNEVILNKDELIVSTTLKSDTKLGEPGLIRTVENVYINGKNIFGGAGGSSKQIDDYTMEDVMSYKLNEEIPSGDLNVKIEYENAYIDEVEKRKGPWLFEFKTNGDQLTIETAESNIDYDFKLENGNKVILEKYTSNAVGQKIYYSAEGKGDSYNIELRGKDDLGNEIMFKLTSQSHGKGIMKGFNISDDAKTLTLTPYAVAFPKESGKMSNDFKQVGEEFTIKINK</sequence>
<evidence type="ECO:0000313" key="5">
    <source>
        <dbReference type="Proteomes" id="UP000031366"/>
    </source>
</evidence>
<dbReference type="RefSeq" id="WP_039633195.1">
    <property type="nucleotide sequence ID" value="NZ_AYSO01000016.1"/>
</dbReference>
<evidence type="ECO:0008006" key="6">
    <source>
        <dbReference type="Google" id="ProtNLM"/>
    </source>
</evidence>
<dbReference type="Proteomes" id="UP000031366">
    <property type="component" value="Unassembled WGS sequence"/>
</dbReference>
<reference evidence="4 5" key="1">
    <citation type="journal article" date="2015" name="Infect. Genet. Evol.">
        <title>Genomic sequences of six botulinum neurotoxin-producing strains representing three clostridial species illustrate the mobility and diversity of botulinum neurotoxin genes.</title>
        <authorList>
            <person name="Smith T.J."/>
            <person name="Hill K.K."/>
            <person name="Xie G."/>
            <person name="Foley B.T."/>
            <person name="Williamson C.H."/>
            <person name="Foster J.T."/>
            <person name="Johnson S.L."/>
            <person name="Chertkov O."/>
            <person name="Teshima H."/>
            <person name="Gibbons H.S."/>
            <person name="Johnsky L.A."/>
            <person name="Karavis M.A."/>
            <person name="Smith L.A."/>
        </authorList>
    </citation>
    <scope>NUCLEOTIDE SEQUENCE [LARGE SCALE GENOMIC DNA]</scope>
    <source>
        <strain evidence="4 5">CDC 2741</strain>
    </source>
</reference>
<dbReference type="InterPro" id="IPR040680">
    <property type="entry name" value="DUF5643"/>
</dbReference>
<proteinExistence type="predicted"/>
<organism evidence="4 5">
    <name type="scientific">Clostridium argentinense CDC 2741</name>
    <dbReference type="NCBI Taxonomy" id="1418104"/>
    <lineage>
        <taxon>Bacteria</taxon>
        <taxon>Bacillati</taxon>
        <taxon>Bacillota</taxon>
        <taxon>Clostridia</taxon>
        <taxon>Eubacteriales</taxon>
        <taxon>Clostridiaceae</taxon>
        <taxon>Clostridium</taxon>
    </lineage>
</organism>
<dbReference type="EMBL" id="AYSO01000016">
    <property type="protein sequence ID" value="KIE46552.1"/>
    <property type="molecule type" value="Genomic_DNA"/>
</dbReference>
<name>A0A0C1QZL7_9CLOT</name>
<gene>
    <name evidence="4" type="ORF">U732_3430</name>
</gene>
<evidence type="ECO:0000313" key="4">
    <source>
        <dbReference type="EMBL" id="KIE46552.1"/>
    </source>
</evidence>
<protein>
    <recommendedName>
        <fullName evidence="6">DUF4179 domain-containing protein</fullName>
    </recommendedName>
</protein>
<dbReference type="Gene3D" id="2.60.40.1630">
    <property type="entry name" value="bacillus anthracis domain"/>
    <property type="match status" value="1"/>
</dbReference>
<accession>A0A0C1QZL7</accession>
<evidence type="ECO:0000259" key="2">
    <source>
        <dbReference type="Pfam" id="PF13786"/>
    </source>
</evidence>